<sequence>MVNFVGDKEEGEKPTLFLNDDKRLWYLINGESNHMCGYKENFWSLKRRCKEGDSYKVQIQGKKGYETLMKDNYLWLKDQISNLVAKTNLCRRNLRLKLFHVQFICLTTFLQGMSNVKHLKKYGVE</sequence>
<accession>A0A371IA27</accession>
<evidence type="ECO:0000313" key="2">
    <source>
        <dbReference type="Proteomes" id="UP000257109"/>
    </source>
</evidence>
<keyword evidence="2" id="KW-1185">Reference proteome</keyword>
<proteinExistence type="predicted"/>
<reference evidence="1" key="1">
    <citation type="submission" date="2018-05" db="EMBL/GenBank/DDBJ databases">
        <title>Draft genome of Mucuna pruriens seed.</title>
        <authorList>
            <person name="Nnadi N.E."/>
            <person name="Vos R."/>
            <person name="Hasami M.H."/>
            <person name="Devisetty U.K."/>
            <person name="Aguiy J.C."/>
        </authorList>
    </citation>
    <scope>NUCLEOTIDE SEQUENCE [LARGE SCALE GENOMIC DNA]</scope>
    <source>
        <strain evidence="1">JCA_2017</strain>
    </source>
</reference>
<protein>
    <submittedName>
        <fullName evidence="1">Uncharacterized protein</fullName>
    </submittedName>
</protein>
<evidence type="ECO:0000313" key="1">
    <source>
        <dbReference type="EMBL" id="RDY11882.1"/>
    </source>
</evidence>
<dbReference type="AlphaFoldDB" id="A0A371IA27"/>
<organism evidence="1 2">
    <name type="scientific">Mucuna pruriens</name>
    <name type="common">Velvet bean</name>
    <name type="synonym">Dolichos pruriens</name>
    <dbReference type="NCBI Taxonomy" id="157652"/>
    <lineage>
        <taxon>Eukaryota</taxon>
        <taxon>Viridiplantae</taxon>
        <taxon>Streptophyta</taxon>
        <taxon>Embryophyta</taxon>
        <taxon>Tracheophyta</taxon>
        <taxon>Spermatophyta</taxon>
        <taxon>Magnoliopsida</taxon>
        <taxon>eudicotyledons</taxon>
        <taxon>Gunneridae</taxon>
        <taxon>Pentapetalae</taxon>
        <taxon>rosids</taxon>
        <taxon>fabids</taxon>
        <taxon>Fabales</taxon>
        <taxon>Fabaceae</taxon>
        <taxon>Papilionoideae</taxon>
        <taxon>50 kb inversion clade</taxon>
        <taxon>NPAAA clade</taxon>
        <taxon>indigoferoid/millettioid clade</taxon>
        <taxon>Phaseoleae</taxon>
        <taxon>Mucuna</taxon>
    </lineage>
</organism>
<dbReference type="Proteomes" id="UP000257109">
    <property type="component" value="Unassembled WGS sequence"/>
</dbReference>
<feature type="non-terminal residue" evidence="1">
    <location>
        <position position="125"/>
    </location>
</feature>
<name>A0A371IA27_MUCPR</name>
<gene>
    <name evidence="1" type="ORF">CR513_03396</name>
</gene>
<dbReference type="OrthoDB" id="1739705at2759"/>
<dbReference type="EMBL" id="QJKJ01000562">
    <property type="protein sequence ID" value="RDY11882.1"/>
    <property type="molecule type" value="Genomic_DNA"/>
</dbReference>
<comment type="caution">
    <text evidence="1">The sequence shown here is derived from an EMBL/GenBank/DDBJ whole genome shotgun (WGS) entry which is preliminary data.</text>
</comment>